<dbReference type="Proteomes" id="UP000001593">
    <property type="component" value="Unassembled WGS sequence"/>
</dbReference>
<dbReference type="eggNOG" id="KOG0953">
    <property type="taxonomic scope" value="Eukaryota"/>
</dbReference>
<evidence type="ECO:0000256" key="5">
    <source>
        <dbReference type="ARBA" id="ARBA00047984"/>
    </source>
</evidence>
<dbReference type="InterPro" id="IPR055206">
    <property type="entry name" value="DEXQc_SUV3"/>
</dbReference>
<keyword evidence="1" id="KW-0547">Nucleotide-binding</keyword>
<keyword evidence="8" id="KW-1185">Reference proteome</keyword>
<reference evidence="7 8" key="1">
    <citation type="journal article" date="2007" name="Science">
        <title>Sea anemone genome reveals ancestral eumetazoan gene repertoire and genomic organization.</title>
        <authorList>
            <person name="Putnam N.H."/>
            <person name="Srivastava M."/>
            <person name="Hellsten U."/>
            <person name="Dirks B."/>
            <person name="Chapman J."/>
            <person name="Salamov A."/>
            <person name="Terry A."/>
            <person name="Shapiro H."/>
            <person name="Lindquist E."/>
            <person name="Kapitonov V.V."/>
            <person name="Jurka J."/>
            <person name="Genikhovich G."/>
            <person name="Grigoriev I.V."/>
            <person name="Lucas S.M."/>
            <person name="Steele R.E."/>
            <person name="Finnerty J.R."/>
            <person name="Technau U."/>
            <person name="Martindale M.Q."/>
            <person name="Rokhsar D.S."/>
        </authorList>
    </citation>
    <scope>NUCLEOTIDE SEQUENCE [LARGE SCALE GENOMIC DNA]</scope>
    <source>
        <strain evidence="8">CH2 X CH6</strain>
    </source>
</reference>
<feature type="non-terminal residue" evidence="7">
    <location>
        <position position="1"/>
    </location>
</feature>
<feature type="non-terminal residue" evidence="7">
    <location>
        <position position="64"/>
    </location>
</feature>
<dbReference type="STRING" id="45351.A7SUI8"/>
<dbReference type="GO" id="GO:0005524">
    <property type="term" value="F:ATP binding"/>
    <property type="evidence" value="ECO:0007669"/>
    <property type="project" value="UniProtKB-KW"/>
</dbReference>
<dbReference type="InterPro" id="IPR027417">
    <property type="entry name" value="P-loop_NTPase"/>
</dbReference>
<dbReference type="InterPro" id="IPR050699">
    <property type="entry name" value="RNA-DNA_Helicase"/>
</dbReference>
<evidence type="ECO:0000256" key="1">
    <source>
        <dbReference type="ARBA" id="ARBA00022741"/>
    </source>
</evidence>
<comment type="catalytic activity">
    <reaction evidence="5">
        <text>ATP + H2O = ADP + phosphate + H(+)</text>
        <dbReference type="Rhea" id="RHEA:13065"/>
        <dbReference type="ChEBI" id="CHEBI:15377"/>
        <dbReference type="ChEBI" id="CHEBI:15378"/>
        <dbReference type="ChEBI" id="CHEBI:30616"/>
        <dbReference type="ChEBI" id="CHEBI:43474"/>
        <dbReference type="ChEBI" id="CHEBI:456216"/>
        <dbReference type="EC" id="3.6.4.13"/>
    </reaction>
</comment>
<dbReference type="GO" id="GO:0003724">
    <property type="term" value="F:RNA helicase activity"/>
    <property type="evidence" value="ECO:0007669"/>
    <property type="project" value="UniProtKB-EC"/>
</dbReference>
<protein>
    <recommendedName>
        <fullName evidence="6">ATP-dependent RNA helicase SUV3 DEXQ-box helicase domain-containing protein</fullName>
    </recommendedName>
</protein>
<dbReference type="HOGENOM" id="CLU_2874329_0_0_1"/>
<dbReference type="PANTHER" id="PTHR12131:SF1">
    <property type="entry name" value="ATP-DEPENDENT RNA HELICASE SUPV3L1, MITOCHONDRIAL-RELATED"/>
    <property type="match status" value="1"/>
</dbReference>
<organism evidence="7 8">
    <name type="scientific">Nematostella vectensis</name>
    <name type="common">Starlet sea anemone</name>
    <dbReference type="NCBI Taxonomy" id="45351"/>
    <lineage>
        <taxon>Eukaryota</taxon>
        <taxon>Metazoa</taxon>
        <taxon>Cnidaria</taxon>
        <taxon>Anthozoa</taxon>
        <taxon>Hexacorallia</taxon>
        <taxon>Actiniaria</taxon>
        <taxon>Edwardsiidae</taxon>
        <taxon>Nematostella</taxon>
    </lineage>
</organism>
<dbReference type="Gene3D" id="3.40.50.300">
    <property type="entry name" value="P-loop containing nucleotide triphosphate hydrolases"/>
    <property type="match status" value="1"/>
</dbReference>
<dbReference type="KEGG" id="nve:5503796"/>
<evidence type="ECO:0000256" key="3">
    <source>
        <dbReference type="ARBA" id="ARBA00022806"/>
    </source>
</evidence>
<dbReference type="InParanoid" id="A7SUI8"/>
<evidence type="ECO:0000256" key="4">
    <source>
        <dbReference type="ARBA" id="ARBA00022840"/>
    </source>
</evidence>
<evidence type="ECO:0000313" key="7">
    <source>
        <dbReference type="EMBL" id="EDO32642.1"/>
    </source>
</evidence>
<dbReference type="EMBL" id="DS469813">
    <property type="protein sequence ID" value="EDO32642.1"/>
    <property type="molecule type" value="Genomic_DNA"/>
</dbReference>
<keyword evidence="3" id="KW-0347">Helicase</keyword>
<evidence type="ECO:0000313" key="8">
    <source>
        <dbReference type="Proteomes" id="UP000001593"/>
    </source>
</evidence>
<keyword evidence="4" id="KW-0067">ATP-binding</keyword>
<gene>
    <name evidence="7" type="ORF">NEMVEDRAFT_v1g132312</name>
</gene>
<dbReference type="PANTHER" id="PTHR12131">
    <property type="entry name" value="ATP-DEPENDENT RNA AND DNA HELICASE"/>
    <property type="match status" value="1"/>
</dbReference>
<dbReference type="Pfam" id="PF22527">
    <property type="entry name" value="DEXQc_Suv3"/>
    <property type="match status" value="1"/>
</dbReference>
<feature type="domain" description="ATP-dependent RNA helicase SUV3 DEXQ-box helicase" evidence="6">
    <location>
        <begin position="13"/>
        <end position="64"/>
    </location>
</feature>
<evidence type="ECO:0000259" key="6">
    <source>
        <dbReference type="Pfam" id="PF22527"/>
    </source>
</evidence>
<keyword evidence="2" id="KW-0378">Hydrolase</keyword>
<proteinExistence type="predicted"/>
<name>A7SUI8_NEMVE</name>
<evidence type="ECO:0000256" key="2">
    <source>
        <dbReference type="ARBA" id="ARBA00022801"/>
    </source>
</evidence>
<dbReference type="PhylomeDB" id="A7SUI8"/>
<sequence>LDKLKKISDLRGPHDLFPEARKLRRKIIYHAGPTNSGKTHQSLKSFKTAKSAMYCAPLRLLATE</sequence>
<dbReference type="AlphaFoldDB" id="A7SUI8"/>
<accession>A7SUI8</accession>
<dbReference type="GO" id="GO:0016787">
    <property type="term" value="F:hydrolase activity"/>
    <property type="evidence" value="ECO:0007669"/>
    <property type="project" value="UniProtKB-KW"/>
</dbReference>